<dbReference type="Proteomes" id="UP000005666">
    <property type="component" value="Chromosome 10"/>
</dbReference>
<dbReference type="eggNOG" id="KOG1991">
    <property type="taxonomic scope" value="Eukaryota"/>
</dbReference>
<dbReference type="EMBL" id="HE612865">
    <property type="protein sequence ID" value="CCE65108.1"/>
    <property type="molecule type" value="Genomic_DNA"/>
</dbReference>
<dbReference type="OMA" id="MVMSMNK"/>
<dbReference type="HOGENOM" id="CLU_004196_0_0_1"/>
<dbReference type="GO" id="GO:0005829">
    <property type="term" value="C:cytosol"/>
    <property type="evidence" value="ECO:0007669"/>
    <property type="project" value="TreeGrafter"/>
</dbReference>
<dbReference type="OrthoDB" id="760868at2759"/>
<dbReference type="GO" id="GO:0006606">
    <property type="term" value="P:protein import into nucleus"/>
    <property type="evidence" value="ECO:0007669"/>
    <property type="project" value="EnsemblFungi"/>
</dbReference>
<feature type="domain" description="Importin N-terminal" evidence="4">
    <location>
        <begin position="25"/>
        <end position="98"/>
    </location>
</feature>
<dbReference type="GO" id="GO:0061608">
    <property type="term" value="F:nuclear import signal receptor activity"/>
    <property type="evidence" value="ECO:0007669"/>
    <property type="project" value="EnsemblFungi"/>
</dbReference>
<reference evidence="5 6" key="1">
    <citation type="journal article" date="2011" name="Proc. Natl. Acad. Sci. U.S.A.">
        <title>Evolutionary erosion of yeast sex chromosomes by mating-type switching accidents.</title>
        <authorList>
            <person name="Gordon J.L."/>
            <person name="Armisen D."/>
            <person name="Proux-Wera E."/>
            <person name="Oheigeartaigh S.S."/>
            <person name="Byrne K.P."/>
            <person name="Wolfe K.H."/>
        </authorList>
    </citation>
    <scope>NUCLEOTIDE SEQUENCE [LARGE SCALE GENOMIC DNA]</scope>
    <source>
        <strain evidence="6">ATCC 24235 / CBS 4417 / NBRC 1672 / NRRL Y-8282 / UCD 70-5</strain>
    </source>
</reference>
<gene>
    <name evidence="5" type="primary">TPHA0J02870</name>
    <name evidence="5" type="ordered locus">TPHA_0J02870</name>
</gene>
<evidence type="ECO:0000256" key="2">
    <source>
        <dbReference type="ARBA" id="ARBA00022448"/>
    </source>
</evidence>
<protein>
    <recommendedName>
        <fullName evidence="4">Importin N-terminal domain-containing protein</fullName>
    </recommendedName>
</protein>
<dbReference type="Pfam" id="PF03810">
    <property type="entry name" value="IBN_N"/>
    <property type="match status" value="1"/>
</dbReference>
<evidence type="ECO:0000313" key="6">
    <source>
        <dbReference type="Proteomes" id="UP000005666"/>
    </source>
</evidence>
<comment type="subcellular location">
    <subcellularLocation>
        <location evidence="1">Nucleus</location>
    </subcellularLocation>
</comment>
<name>G8BY57_TETPH</name>
<keyword evidence="6" id="KW-1185">Reference proteome</keyword>
<keyword evidence="2" id="KW-0813">Transport</keyword>
<organism evidence="5 6">
    <name type="scientific">Tetrapisispora phaffii (strain ATCC 24235 / CBS 4417 / NBRC 1672 / NRRL Y-8282 / UCD 70-5)</name>
    <name type="common">Yeast</name>
    <name type="synonym">Fabospora phaffii</name>
    <dbReference type="NCBI Taxonomy" id="1071381"/>
    <lineage>
        <taxon>Eukaryota</taxon>
        <taxon>Fungi</taxon>
        <taxon>Dikarya</taxon>
        <taxon>Ascomycota</taxon>
        <taxon>Saccharomycotina</taxon>
        <taxon>Saccharomycetes</taxon>
        <taxon>Saccharomycetales</taxon>
        <taxon>Saccharomycetaceae</taxon>
        <taxon>Tetrapisispora</taxon>
    </lineage>
</organism>
<dbReference type="SMART" id="SM00913">
    <property type="entry name" value="IBN_N"/>
    <property type="match status" value="1"/>
</dbReference>
<dbReference type="RefSeq" id="XP_003687542.1">
    <property type="nucleotide sequence ID" value="XM_003687494.1"/>
</dbReference>
<evidence type="ECO:0000256" key="1">
    <source>
        <dbReference type="ARBA" id="ARBA00004123"/>
    </source>
</evidence>
<dbReference type="Gene3D" id="1.25.10.10">
    <property type="entry name" value="Leucine-rich Repeat Variant"/>
    <property type="match status" value="1"/>
</dbReference>
<dbReference type="GO" id="GO:0031267">
    <property type="term" value="F:small GTPase binding"/>
    <property type="evidence" value="ECO:0007669"/>
    <property type="project" value="InterPro"/>
</dbReference>
<dbReference type="InterPro" id="IPR001494">
    <property type="entry name" value="Importin-beta_N"/>
</dbReference>
<dbReference type="GO" id="GO:0006406">
    <property type="term" value="P:mRNA export from nucleus"/>
    <property type="evidence" value="ECO:0007669"/>
    <property type="project" value="EnsemblFungi"/>
</dbReference>
<dbReference type="KEGG" id="tpf:TPHA_0J02870"/>
<proteinExistence type="predicted"/>
<dbReference type="PANTHER" id="PTHR10997:SF28">
    <property type="entry name" value="IMPORTIN BETA SMX1"/>
    <property type="match status" value="1"/>
</dbReference>
<dbReference type="InterPro" id="IPR016024">
    <property type="entry name" value="ARM-type_fold"/>
</dbReference>
<dbReference type="STRING" id="1071381.G8BY57"/>
<dbReference type="AlphaFoldDB" id="G8BY57"/>
<dbReference type="InterPro" id="IPR011989">
    <property type="entry name" value="ARM-like"/>
</dbReference>
<dbReference type="SUPFAM" id="SSF48371">
    <property type="entry name" value="ARM repeat"/>
    <property type="match status" value="1"/>
</dbReference>
<evidence type="ECO:0000259" key="4">
    <source>
        <dbReference type="PROSITE" id="PS50166"/>
    </source>
</evidence>
<dbReference type="GO" id="GO:0005635">
    <property type="term" value="C:nuclear envelope"/>
    <property type="evidence" value="ECO:0007669"/>
    <property type="project" value="TreeGrafter"/>
</dbReference>
<evidence type="ECO:0000256" key="3">
    <source>
        <dbReference type="ARBA" id="ARBA00023242"/>
    </source>
</evidence>
<accession>G8BY57</accession>
<dbReference type="PANTHER" id="PTHR10997">
    <property type="entry name" value="IMPORTIN-7, 8, 11"/>
    <property type="match status" value="1"/>
</dbReference>
<evidence type="ECO:0000313" key="5">
    <source>
        <dbReference type="EMBL" id="CCE65108.1"/>
    </source>
</evidence>
<keyword evidence="3" id="KW-0539">Nucleus</keyword>
<dbReference type="GeneID" id="11533083"/>
<dbReference type="PROSITE" id="PS50166">
    <property type="entry name" value="IMPORTIN_B_NT"/>
    <property type="match status" value="1"/>
</dbReference>
<sequence length="946" mass="108590">MDNEQAILQCIEDTVVSNDVLIKEAEQKLFEFQKQAGFTAFLLKIVSNTELPLAVRMSAAIYMKNKIHRSWNELQKEDGIKQPEQAQLKEALIQTLISNVEDSHIRPHLTESIRAILNNQDEWDLTPMIHELLSSGNQNYIYPGFLLLFEVCIFHRWDMVGSRSYIDKVINDIFPTVENIASQLINSEDYRSNELLYLILKCFKYGCLNNFPAYFNNVDKLNSWVQLHLFICAKPLPKQVLDLDYADRSLDKRVKVNKWGFGNLNRFIHKFSRTTKVITKEFLDYVNKNLVPTILQEYFKIIEQWGTKSLWISESSLYYLIQFLEKCVNTDELYPLVEPHLEVIIQNVIFTCLCANPQSVQLLEEDPEEYTRRYFDLNREGSTADVASTDFIFVVGEKRPEQMSKILPFVNEIFNSFAANASDINTAYRQEGSLRVASTLFSFLSSSNELEGIFSHYIIEFLSQKQYPFLVARALETIALYTNSFQDMNTLSKIFELTYNNFMQSDVIPIKIEAADALKSLIISNPDIHSHISPQVPGIMENLLKLSKEFEIDILSEVMESFVERFADELTPFAEDLARNLCEQFLQVGQSLIEKGSTTYTSSDQDQELQLIALLQTMTTMVMSMNKVSLIDILAPAVKFIIVNAQISFLTEAIDLIDSLALSSIALYNQFTPAIWEVFHDILDSYQTYASDYFESYQIFFETVVSSGFTHDTTYLEPFLQILASEIESDADYNVASVLNVLVFYALSMKDIPLFEQALKVSTNEELDLEDSEIIKVFLANLFVKPVETLQITEKTGMTLVMLQKWFDHKFTSVFGIKLQVVAILTLLKLPELPSCVNGFIPQFADKLVTLIEKLPEAIRKRDAMAKGEEGFDELLESQDDEDYFEGYEDDMKETVLDEVNCFQDISVFFSQLQSSSPDKYEQIIGTLSAEKRNSLQVIMEFVSQT</sequence>